<accession>A0A0F7L383</accession>
<sequence length="77" mass="8816">MCPAGQLHLPRKQLRLRDRRTTANGTRIPACRKARIREEPRPQTSRKPRQYSCSTSAAWFWLSPGYPHGDQSGRGRG</sequence>
<protein>
    <submittedName>
        <fullName evidence="1">Uncharacterized protein</fullName>
    </submittedName>
</protein>
<proteinExistence type="predicted"/>
<dbReference type="EMBL" id="KR029577">
    <property type="protein sequence ID" value="AKH45897.1"/>
    <property type="molecule type" value="Genomic_DNA"/>
</dbReference>
<evidence type="ECO:0000313" key="1">
    <source>
        <dbReference type="EMBL" id="AKH45897.1"/>
    </source>
</evidence>
<reference evidence="1" key="2">
    <citation type="submission" date="2015-03" db="EMBL/GenBank/DDBJ databases">
        <authorList>
            <person name="Chow C.-E.T."/>
            <person name="Winget D.M."/>
            <person name="White R.A.III."/>
            <person name="Hallam S.J."/>
            <person name="Suttle C.A."/>
        </authorList>
    </citation>
    <scope>NUCLEOTIDE SEQUENCE</scope>
    <source>
        <strain evidence="1">Anoxic3_1</strain>
    </source>
</reference>
<name>A0A0F7L383_9VIRU</name>
<organism evidence="1">
    <name type="scientific">uncultured marine virus</name>
    <dbReference type="NCBI Taxonomy" id="186617"/>
    <lineage>
        <taxon>Viruses</taxon>
        <taxon>environmental samples</taxon>
    </lineage>
</organism>
<reference evidence="1" key="1">
    <citation type="journal article" date="2015" name="Front. Microbiol.">
        <title>Combining genomic sequencing methods to explore viral diversity and reveal potential virus-host interactions.</title>
        <authorList>
            <person name="Chow C.E."/>
            <person name="Winget D.M."/>
            <person name="White R.A.III."/>
            <person name="Hallam S.J."/>
            <person name="Suttle C.A."/>
        </authorList>
    </citation>
    <scope>NUCLEOTIDE SEQUENCE</scope>
    <source>
        <strain evidence="1">Anoxic3_1</strain>
    </source>
</reference>